<keyword evidence="2" id="KW-0732">Signal</keyword>
<evidence type="ECO:0008006" key="5">
    <source>
        <dbReference type="Google" id="ProtNLM"/>
    </source>
</evidence>
<evidence type="ECO:0000313" key="4">
    <source>
        <dbReference type="Proteomes" id="UP001443914"/>
    </source>
</evidence>
<feature type="chain" id="PRO_5043665481" description="Secreted protein" evidence="2">
    <location>
        <begin position="22"/>
        <end position="85"/>
    </location>
</feature>
<gene>
    <name evidence="3" type="ORF">RND81_06G215500</name>
</gene>
<protein>
    <recommendedName>
        <fullName evidence="5">Secreted protein</fullName>
    </recommendedName>
</protein>
<evidence type="ECO:0000256" key="2">
    <source>
        <dbReference type="SAM" id="SignalP"/>
    </source>
</evidence>
<name>A0AAW1KFC8_SAPOF</name>
<evidence type="ECO:0000256" key="1">
    <source>
        <dbReference type="SAM" id="MobiDB-lite"/>
    </source>
</evidence>
<organism evidence="3 4">
    <name type="scientific">Saponaria officinalis</name>
    <name type="common">Common soapwort</name>
    <name type="synonym">Lychnis saponaria</name>
    <dbReference type="NCBI Taxonomy" id="3572"/>
    <lineage>
        <taxon>Eukaryota</taxon>
        <taxon>Viridiplantae</taxon>
        <taxon>Streptophyta</taxon>
        <taxon>Embryophyta</taxon>
        <taxon>Tracheophyta</taxon>
        <taxon>Spermatophyta</taxon>
        <taxon>Magnoliopsida</taxon>
        <taxon>eudicotyledons</taxon>
        <taxon>Gunneridae</taxon>
        <taxon>Pentapetalae</taxon>
        <taxon>Caryophyllales</taxon>
        <taxon>Caryophyllaceae</taxon>
        <taxon>Caryophylleae</taxon>
        <taxon>Saponaria</taxon>
    </lineage>
</organism>
<sequence length="85" mass="10032">MRSKPIKPTIILFFPCLLLLGKRQTTFLNNNNPSPYLINHHHSDRSTSARRWTAVRETMTHMESDHDLGYTRQSRRPKTEKRGRS</sequence>
<feature type="region of interest" description="Disordered" evidence="1">
    <location>
        <begin position="63"/>
        <end position="85"/>
    </location>
</feature>
<keyword evidence="4" id="KW-1185">Reference proteome</keyword>
<dbReference type="AlphaFoldDB" id="A0AAW1KFC8"/>
<evidence type="ECO:0000313" key="3">
    <source>
        <dbReference type="EMBL" id="KAK9716165.1"/>
    </source>
</evidence>
<comment type="caution">
    <text evidence="3">The sequence shown here is derived from an EMBL/GenBank/DDBJ whole genome shotgun (WGS) entry which is preliminary data.</text>
</comment>
<dbReference type="Proteomes" id="UP001443914">
    <property type="component" value="Unassembled WGS sequence"/>
</dbReference>
<accession>A0AAW1KFC8</accession>
<proteinExistence type="predicted"/>
<dbReference type="EMBL" id="JBDFQZ010000006">
    <property type="protein sequence ID" value="KAK9716165.1"/>
    <property type="molecule type" value="Genomic_DNA"/>
</dbReference>
<feature type="signal peptide" evidence="2">
    <location>
        <begin position="1"/>
        <end position="21"/>
    </location>
</feature>
<reference evidence="3" key="1">
    <citation type="submission" date="2024-03" db="EMBL/GenBank/DDBJ databases">
        <title>WGS assembly of Saponaria officinalis var. Norfolk2.</title>
        <authorList>
            <person name="Jenkins J."/>
            <person name="Shu S."/>
            <person name="Grimwood J."/>
            <person name="Barry K."/>
            <person name="Goodstein D."/>
            <person name="Schmutz J."/>
            <person name="Leebens-Mack J."/>
            <person name="Osbourn A."/>
        </authorList>
    </citation>
    <scope>NUCLEOTIDE SEQUENCE [LARGE SCALE GENOMIC DNA]</scope>
    <source>
        <strain evidence="3">JIC</strain>
    </source>
</reference>